<dbReference type="AlphaFoldDB" id="A0A3M6TZR8"/>
<dbReference type="Proteomes" id="UP000275408">
    <property type="component" value="Unassembled WGS sequence"/>
</dbReference>
<feature type="transmembrane region" description="Helical" evidence="1">
    <location>
        <begin position="6"/>
        <end position="29"/>
    </location>
</feature>
<gene>
    <name evidence="2" type="ORF">pdam_00007624</name>
</gene>
<name>A0A3M6TZR8_POCDA</name>
<protein>
    <submittedName>
        <fullName evidence="2">Uncharacterized protein</fullName>
    </submittedName>
</protein>
<evidence type="ECO:0000313" key="3">
    <source>
        <dbReference type="Proteomes" id="UP000275408"/>
    </source>
</evidence>
<keyword evidence="1" id="KW-1133">Transmembrane helix</keyword>
<accession>A0A3M6TZR8</accession>
<evidence type="ECO:0000313" key="2">
    <source>
        <dbReference type="EMBL" id="RMX46847.1"/>
    </source>
</evidence>
<evidence type="ECO:0000256" key="1">
    <source>
        <dbReference type="SAM" id="Phobius"/>
    </source>
</evidence>
<dbReference type="EMBL" id="RCHS01002554">
    <property type="protein sequence ID" value="RMX46847.1"/>
    <property type="molecule type" value="Genomic_DNA"/>
</dbReference>
<organism evidence="2 3">
    <name type="scientific">Pocillopora damicornis</name>
    <name type="common">Cauliflower coral</name>
    <name type="synonym">Millepora damicornis</name>
    <dbReference type="NCBI Taxonomy" id="46731"/>
    <lineage>
        <taxon>Eukaryota</taxon>
        <taxon>Metazoa</taxon>
        <taxon>Cnidaria</taxon>
        <taxon>Anthozoa</taxon>
        <taxon>Hexacorallia</taxon>
        <taxon>Scleractinia</taxon>
        <taxon>Astrocoeniina</taxon>
        <taxon>Pocilloporidae</taxon>
        <taxon>Pocillopora</taxon>
    </lineage>
</organism>
<reference evidence="2 3" key="1">
    <citation type="journal article" date="2018" name="Sci. Rep.">
        <title>Comparative analysis of the Pocillopora damicornis genome highlights role of immune system in coral evolution.</title>
        <authorList>
            <person name="Cunning R."/>
            <person name="Bay R.A."/>
            <person name="Gillette P."/>
            <person name="Baker A.C."/>
            <person name="Traylor-Knowles N."/>
        </authorList>
    </citation>
    <scope>NUCLEOTIDE SEQUENCE [LARGE SCALE GENOMIC DNA]</scope>
    <source>
        <strain evidence="2">RSMAS</strain>
        <tissue evidence="2">Whole animal</tissue>
    </source>
</reference>
<comment type="caution">
    <text evidence="2">The sequence shown here is derived from an EMBL/GenBank/DDBJ whole genome shotgun (WGS) entry which is preliminary data.</text>
</comment>
<keyword evidence="1" id="KW-0812">Transmembrane</keyword>
<proteinExistence type="predicted"/>
<keyword evidence="3" id="KW-1185">Reference proteome</keyword>
<sequence>MILVSFGPVLYLIVVYLISSIPGSGRATLRESGAKMLLQLLDQTTKLEDVVIVSGSPLQAVTTFVTFVVMLSFSDSFKPDYGYLIFEATTAFIFVFLHIMSEIFSPYYLCSA</sequence>
<keyword evidence="1" id="KW-0472">Membrane</keyword>
<feature type="transmembrane region" description="Helical" evidence="1">
    <location>
        <begin position="50"/>
        <end position="69"/>
    </location>
</feature>
<feature type="transmembrane region" description="Helical" evidence="1">
    <location>
        <begin position="81"/>
        <end position="99"/>
    </location>
</feature>